<dbReference type="EMBL" id="CP023189">
    <property type="protein sequence ID" value="AXM99573.1"/>
    <property type="molecule type" value="Genomic_DNA"/>
</dbReference>
<evidence type="ECO:0000313" key="4">
    <source>
        <dbReference type="Proteomes" id="UP000256572"/>
    </source>
</evidence>
<gene>
    <name evidence="3" type="ORF">CJF59_02565</name>
</gene>
<feature type="chain" id="PRO_5043021065" description="DUF3313 domain-containing protein" evidence="2">
    <location>
        <begin position="20"/>
        <end position="345"/>
    </location>
</feature>
<reference evidence="3 4" key="1">
    <citation type="submission" date="2017-09" db="EMBL/GenBank/DDBJ databases">
        <authorList>
            <person name="Kim K.H."/>
            <person name="Chun B.H."/>
            <person name="Han G.S."/>
            <person name="Hyun S.G."/>
            <person name="Jeon C.O."/>
        </authorList>
    </citation>
    <scope>NUCLEOTIDE SEQUENCE [LARGE SCALE GENOMIC DNA]</scope>
    <source>
        <strain evidence="3 4">SH</strain>
    </source>
</reference>
<accession>A0AAN1U893</accession>
<protein>
    <recommendedName>
        <fullName evidence="5">DUF3313 domain-containing protein</fullName>
    </recommendedName>
</protein>
<name>A0AAN1U893_9PROT</name>
<proteinExistence type="predicted"/>
<feature type="signal peptide" evidence="2">
    <location>
        <begin position="1"/>
        <end position="19"/>
    </location>
</feature>
<evidence type="ECO:0000313" key="3">
    <source>
        <dbReference type="EMBL" id="AXM99573.1"/>
    </source>
</evidence>
<dbReference type="AlphaFoldDB" id="A0AAN1U893"/>
<dbReference type="RefSeq" id="WP_116100215.1">
    <property type="nucleotide sequence ID" value="NZ_CP023189.1"/>
</dbReference>
<feature type="region of interest" description="Disordered" evidence="1">
    <location>
        <begin position="297"/>
        <end position="345"/>
    </location>
</feature>
<sequence length="345" mass="36339">MNRLLRHAALPLSSLLLLAGCLDVPHPFSNPGKAGSKLAANAPPSRLDIPTPTDSLLSDASAQIWAKDVASELLQQTIPAIAQPTRPGDWWLKMRAELRGDQVVPIYTIMTPKNQIRATQEGQAVPAAQWSAGDAPFFTLVAQDAAPRISSVLTGIQADDMEKDPHSLKHRAARVYFTGVTGAPGDGDVSLARAFTASFRDSEDTIQNSKENADFTVHSTVKLTPGPVGTLGHPQQHIEIVWSVVDKEGKEAGAATQLHDIDAHSLDNYWGDVAVAAAQEAAAAVKQIIGRYSGRDNAPLGAPGAPQPAQAQAQAQAQAAQAAITTNGNTNGPTRQNQPVAPALP</sequence>
<keyword evidence="2" id="KW-0732">Signal</keyword>
<organism evidence="3 4">
    <name type="scientific">Acetobacter pomorum</name>
    <dbReference type="NCBI Taxonomy" id="65959"/>
    <lineage>
        <taxon>Bacteria</taxon>
        <taxon>Pseudomonadati</taxon>
        <taxon>Pseudomonadota</taxon>
        <taxon>Alphaproteobacteria</taxon>
        <taxon>Acetobacterales</taxon>
        <taxon>Acetobacteraceae</taxon>
        <taxon>Acetobacter</taxon>
    </lineage>
</organism>
<feature type="compositionally biased region" description="Low complexity" evidence="1">
    <location>
        <begin position="301"/>
        <end position="338"/>
    </location>
</feature>
<evidence type="ECO:0000256" key="1">
    <source>
        <dbReference type="SAM" id="MobiDB-lite"/>
    </source>
</evidence>
<dbReference type="Proteomes" id="UP000256572">
    <property type="component" value="Chromosome"/>
</dbReference>
<reference evidence="3 4" key="2">
    <citation type="submission" date="2018-08" db="EMBL/GenBank/DDBJ databases">
        <title>Acetobacter oryzifermentans sp. nov., isolated from Korea traditional vinegar and reclassification of Acetobacter pasteurianus subsp. ascendens (Henneberg 1898) as Acetobacter ascendens comb. nov.</title>
        <authorList>
            <person name="Cho G.Y."/>
            <person name="Lee S.H."/>
        </authorList>
    </citation>
    <scope>NUCLEOTIDE SEQUENCE [LARGE SCALE GENOMIC DNA]</scope>
    <source>
        <strain evidence="3 4">SH</strain>
    </source>
</reference>
<evidence type="ECO:0008006" key="5">
    <source>
        <dbReference type="Google" id="ProtNLM"/>
    </source>
</evidence>
<dbReference type="PROSITE" id="PS51257">
    <property type="entry name" value="PROKAR_LIPOPROTEIN"/>
    <property type="match status" value="1"/>
</dbReference>
<evidence type="ECO:0000256" key="2">
    <source>
        <dbReference type="SAM" id="SignalP"/>
    </source>
</evidence>